<name>A0ABV5WLT2_9BACI</name>
<organism evidence="1 2">
    <name type="scientific">Ectobacillus funiculus</name>
    <dbReference type="NCBI Taxonomy" id="137993"/>
    <lineage>
        <taxon>Bacteria</taxon>
        <taxon>Bacillati</taxon>
        <taxon>Bacillota</taxon>
        <taxon>Bacilli</taxon>
        <taxon>Bacillales</taxon>
        <taxon>Bacillaceae</taxon>
        <taxon>Ectobacillus</taxon>
    </lineage>
</organism>
<sequence>MTQSQLTLSLLGSGGGAAKAILSLLNQAAQDEQDPIHSYIKHCKIHLIDIKQKPRAYYEGFCSVLSDKLILHEIDLSDLAVFRKHLQTTGPAIVIDASRADTVQMLSCCDEFGAHYISTALESADENEATARFGLLERYRSFIEKKEAFQNTTSIIGSGMNPGVVQWMAVHLMEQSPEETPLACYIVEQDTTFYKDTNLVQEDTIYTTWSPEGFLDEAVLNYPLFMKQQIPVMLHDDVYAQEFKVTLGNIQFHGCLMPHEEVISLGQWFNGEVGFLYRINDHTTNIVRSNLRNSDALWSYPRKMLLPDQNELAGADLVGVLLVYNDKERFMYNMLNSSAIYERYHTNATYFQVACGVYGAISSLMLDSLPTGCYAIDELLRHTSSRYGQYVSYYMKDFVLGENPRTDGLLFDRLKRMEP</sequence>
<dbReference type="InterPro" id="IPR023181">
    <property type="entry name" value="Homospermid_syn-like_C"/>
</dbReference>
<comment type="caution">
    <text evidence="1">The sequence shown here is derived from an EMBL/GenBank/DDBJ whole genome shotgun (WGS) entry which is preliminary data.</text>
</comment>
<dbReference type="Gene3D" id="3.30.360.30">
    <property type="entry name" value="homospermidine synthase like"/>
    <property type="match status" value="1"/>
</dbReference>
<dbReference type="Gene3D" id="3.40.50.720">
    <property type="entry name" value="NAD(P)-binding Rossmann-like Domain"/>
    <property type="match status" value="1"/>
</dbReference>
<gene>
    <name evidence="1" type="ORF">ACFFMS_25485</name>
</gene>
<evidence type="ECO:0000313" key="2">
    <source>
        <dbReference type="Proteomes" id="UP001589609"/>
    </source>
</evidence>
<dbReference type="Proteomes" id="UP001589609">
    <property type="component" value="Unassembled WGS sequence"/>
</dbReference>
<accession>A0ABV5WLT2</accession>
<protein>
    <submittedName>
        <fullName evidence="1">S-adenosylmethionine decarboxylase related protein</fullName>
    </submittedName>
</protein>
<evidence type="ECO:0000313" key="1">
    <source>
        <dbReference type="EMBL" id="MFB9761595.1"/>
    </source>
</evidence>
<dbReference type="EMBL" id="JBHMAF010000194">
    <property type="protein sequence ID" value="MFB9761595.1"/>
    <property type="molecule type" value="Genomic_DNA"/>
</dbReference>
<keyword evidence="2" id="KW-1185">Reference proteome</keyword>
<dbReference type="RefSeq" id="WP_379951745.1">
    <property type="nucleotide sequence ID" value="NZ_JBHMAF010000194.1"/>
</dbReference>
<proteinExistence type="predicted"/>
<reference evidence="1 2" key="1">
    <citation type="submission" date="2024-09" db="EMBL/GenBank/DDBJ databases">
        <authorList>
            <person name="Sun Q."/>
            <person name="Mori K."/>
        </authorList>
    </citation>
    <scope>NUCLEOTIDE SEQUENCE [LARGE SCALE GENOMIC DNA]</scope>
    <source>
        <strain evidence="1 2">JCM 11201</strain>
    </source>
</reference>